<dbReference type="Pfam" id="PF23317">
    <property type="entry name" value="YVC1_C"/>
    <property type="match status" value="2"/>
</dbReference>
<proteinExistence type="predicted"/>
<feature type="transmembrane region" description="Helical" evidence="2">
    <location>
        <begin position="300"/>
        <end position="318"/>
    </location>
</feature>
<feature type="domain" description="YVC1 N-terminal linker helical" evidence="3">
    <location>
        <begin position="55"/>
        <end position="229"/>
    </location>
</feature>
<evidence type="ECO:0000259" key="3">
    <source>
        <dbReference type="Pfam" id="PF23190"/>
    </source>
</evidence>
<evidence type="ECO:0000313" key="6">
    <source>
        <dbReference type="Proteomes" id="UP000016929"/>
    </source>
</evidence>
<feature type="transmembrane region" description="Helical" evidence="2">
    <location>
        <begin position="883"/>
        <end position="901"/>
    </location>
</feature>
<feature type="transmembrane region" description="Helical" evidence="2">
    <location>
        <begin position="330"/>
        <end position="349"/>
    </location>
</feature>
<feature type="transmembrane region" description="Helical" evidence="2">
    <location>
        <begin position="457"/>
        <end position="482"/>
    </location>
</feature>
<dbReference type="InterPro" id="IPR056337">
    <property type="entry name" value="LHD_YVC1"/>
</dbReference>
<name>N1RNB7_FUSC4</name>
<feature type="transmembrane region" description="Helical" evidence="2">
    <location>
        <begin position="1040"/>
        <end position="1065"/>
    </location>
</feature>
<feature type="transmembrane region" description="Helical" evidence="2">
    <location>
        <begin position="852"/>
        <end position="871"/>
    </location>
</feature>
<dbReference type="OrthoDB" id="2373987at2759"/>
<organism evidence="5 6">
    <name type="scientific">Fusarium oxysporum f. sp. cubense (strain race 4)</name>
    <name type="common">Panama disease fungus</name>
    <dbReference type="NCBI Taxonomy" id="2502994"/>
    <lineage>
        <taxon>Eukaryota</taxon>
        <taxon>Fungi</taxon>
        <taxon>Dikarya</taxon>
        <taxon>Ascomycota</taxon>
        <taxon>Pezizomycotina</taxon>
        <taxon>Sordariomycetes</taxon>
        <taxon>Hypocreomycetidae</taxon>
        <taxon>Hypocreales</taxon>
        <taxon>Nectriaceae</taxon>
        <taxon>Fusarium</taxon>
        <taxon>Fusarium oxysporum species complex</taxon>
    </lineage>
</organism>
<dbReference type="PANTHER" id="PTHR35859:SF1">
    <property type="entry name" value="NONSELECTIVE CATION CHANNEL PROTEIN"/>
    <property type="match status" value="1"/>
</dbReference>
<evidence type="ECO:0000313" key="5">
    <source>
        <dbReference type="EMBL" id="EMT67269.1"/>
    </source>
</evidence>
<dbReference type="EMBL" id="KB726570">
    <property type="protein sequence ID" value="EMT67269.1"/>
    <property type="molecule type" value="Genomic_DNA"/>
</dbReference>
<dbReference type="STRING" id="1229665.N1RNB7"/>
<reference evidence="6" key="2">
    <citation type="journal article" date="2014" name="PLoS ONE">
        <title>Genome and Transcriptome Analysis of the Fungal Pathogen Fusarium oxysporum f. sp. cubense Causing Banana Vascular Wilt Disease.</title>
        <authorList>
            <person name="Guo L."/>
            <person name="Han L."/>
            <person name="Yang L."/>
            <person name="Zeng H."/>
            <person name="Fan D."/>
            <person name="Zhu Y."/>
            <person name="Feng Y."/>
            <person name="Wang G."/>
            <person name="Peng C."/>
            <person name="Jiang X."/>
            <person name="Zhou D."/>
            <person name="Ni P."/>
            <person name="Liang C."/>
            <person name="Liu L."/>
            <person name="Wang J."/>
            <person name="Mao C."/>
            <person name="Fang X."/>
            <person name="Peng M."/>
            <person name="Huang J."/>
        </authorList>
    </citation>
    <scope>NUCLEOTIDE SEQUENCE [LARGE SCALE GENOMIC DNA]</scope>
    <source>
        <strain evidence="6">race 4</strain>
    </source>
</reference>
<accession>N1RNB7</accession>
<dbReference type="InterPro" id="IPR056336">
    <property type="entry name" value="YVC1_C"/>
</dbReference>
<sequence length="1240" mass="140603">MSQDLDGLSSNFRNTIEPDEPDESTLLNDATASFGTETDIEHEGEWPQPSIFVTLHRIRKFVLASIDDPYSLEQLKSPRVNHLIVRPLVDRLYDENDYSIVYCLLANRVQFLREQSSVIDQSTSIARATLCELLAIKILRNFHDDNPGLDGLLLLSKILVQGFDPFHGAPPEVEQYGRYPQWPIQKRGGHERKLTALELAIISESKNFVSSSGCRRVIDAVYRGQIVYTPLSFVDILPNHYEYLPVSLYEPRKAPLLDHHRLVVPRTRYIIELVHYIILTLLYVYTMQYRDPDNLTGNEVVFILYSAGWVLHELAAIIEHGWMIHSQTLWSFLDLSYTVIFMAYITVRAYELAVSSVQNGLAHNILCLAAPVLLTRLAFNILPDHIVFISLHAMMKEFLILTFLAIWCFTGFLLALQWLSPGDGSIPNDFTIIKWLLWIWFGLDGTGIEESVQFHAILGPALTIAFAFLGNTLFLTILVSLLTNRFSTIVTSEDVEIQFRKTVLTFEGVKSDAIFASPPPFNLFALLILLPIKPFLSPLEFYSIHVFLARLVNAPLLFCVGFYERRRLWTFGPDAAKVSRMWKFTGFSPHGDIQAVFEVDAPAEVLREADELDGLSEMGFSDGDAGHGPQDKPPLLDPTNIRKFVLASIDDPYSLEQLKSPRVNHLIVRPLVDRLYDENDYSIVYCLLANRVQFLREQSSVIDQSTSIARATLCELLAIKILRNFHDDNPGLDGLLLLSKILVQGFDPFHGAPPEVEQYGRYPQWPIQKRGGHERKLTALELAIISESKNFVSSSGCRRVIDAVYRGQIVYTPLSFVDILPNHYEYLPVSLYEPRKAPLLDHHRLVVPRTRYIIELVHYIILTLLYVYTMQYRDPDNLTGNEVVFILYSAGWVLHELAAIIEHGWMIHSQTLWSFLDLSYTVIFMAYITVRAYELAVSSVQNGLAHNILCLAAPVLLTRLAFNILPDHIVFISLHAMMKEFLILTFLAIWCFTGFLLALQWLSPGDGSIPNDFTIIKWLLWIWFGLDGTGIEESVQFHAILGPALTIAFAFLGNTLFLTILVSLLTNRFSTIVTSEDVEIQFRKTVLTFEGVKSDAIFAYPPPFNLFALLILLPIKPFLSPLEFYSIHVFLARLVNAPLLFCVGFYERRRLWTFGPDAAKVSRMWKFTGFSPHGDIQAVFEVDAPAEVLREADELDGLSEMGFSDGDAVSRLSREREIRAPVVFSLSNAGTWSPGQAPVA</sequence>
<keyword evidence="2" id="KW-1133">Transmembrane helix</keyword>
<feature type="transmembrane region" description="Helical" evidence="2">
    <location>
        <begin position="542"/>
        <end position="563"/>
    </location>
</feature>
<feature type="transmembrane region" description="Helical" evidence="2">
    <location>
        <begin position="361"/>
        <end position="379"/>
    </location>
</feature>
<dbReference type="Pfam" id="PF23190">
    <property type="entry name" value="LHD_TRPY1"/>
    <property type="match status" value="2"/>
</dbReference>
<feature type="transmembrane region" description="Helical" evidence="2">
    <location>
        <begin position="913"/>
        <end position="932"/>
    </location>
</feature>
<protein>
    <submittedName>
        <fullName evidence="5">Calcium channel YVC1</fullName>
    </submittedName>
</protein>
<feature type="transmembrane region" description="Helical" evidence="2">
    <location>
        <begin position="982"/>
        <end position="1002"/>
    </location>
</feature>
<keyword evidence="6" id="KW-1185">Reference proteome</keyword>
<keyword evidence="2" id="KW-0812">Transmembrane</keyword>
<evidence type="ECO:0000256" key="1">
    <source>
        <dbReference type="SAM" id="MobiDB-lite"/>
    </source>
</evidence>
<gene>
    <name evidence="5" type="ORF">FOC4_g10005345</name>
</gene>
<dbReference type="HOGENOM" id="CLU_266784_0_0_1"/>
<feature type="transmembrane region" description="Helical" evidence="2">
    <location>
        <begin position="520"/>
        <end position="536"/>
    </location>
</feature>
<feature type="transmembrane region" description="Helical" evidence="2">
    <location>
        <begin position="1097"/>
        <end position="1115"/>
    </location>
</feature>
<dbReference type="InterPro" id="IPR052971">
    <property type="entry name" value="TRP_calcium_channel"/>
</dbReference>
<feature type="transmembrane region" description="Helical" evidence="2">
    <location>
        <begin position="1127"/>
        <end position="1146"/>
    </location>
</feature>
<feature type="compositionally biased region" description="Polar residues" evidence="1">
    <location>
        <begin position="1"/>
        <end position="14"/>
    </location>
</feature>
<feature type="transmembrane region" description="Helical" evidence="2">
    <location>
        <begin position="399"/>
        <end position="419"/>
    </location>
</feature>
<keyword evidence="2" id="KW-0472">Membrane</keyword>
<dbReference type="AlphaFoldDB" id="N1RNB7"/>
<feature type="domain" description="YVC1 N-terminal linker helical" evidence="3">
    <location>
        <begin position="644"/>
        <end position="812"/>
    </location>
</feature>
<feature type="domain" description="Calcium channel YVC1-like C-terminal transmembrane" evidence="4">
    <location>
        <begin position="862"/>
        <end position="1150"/>
    </location>
</feature>
<feature type="transmembrane region" description="Helical" evidence="2">
    <location>
        <begin position="944"/>
        <end position="962"/>
    </location>
</feature>
<dbReference type="PANTHER" id="PTHR35859">
    <property type="entry name" value="NONSELECTIVE CATION CHANNEL PROTEIN"/>
    <property type="match status" value="1"/>
</dbReference>
<evidence type="ECO:0000259" key="4">
    <source>
        <dbReference type="Pfam" id="PF23317"/>
    </source>
</evidence>
<reference evidence="6" key="1">
    <citation type="submission" date="2012-09" db="EMBL/GenBank/DDBJ databases">
        <title>Genome sequencing and comparative transcriptomics of race 1 and race 4 of banana pathogen: Fusarium oxysporum f. sp. cubense.</title>
        <authorList>
            <person name="Fang X."/>
            <person name="Huang J."/>
        </authorList>
    </citation>
    <scope>NUCLEOTIDE SEQUENCE [LARGE SCALE GENOMIC DNA]</scope>
    <source>
        <strain evidence="6">race 4</strain>
    </source>
</reference>
<feature type="transmembrane region" description="Helical" evidence="2">
    <location>
        <begin position="269"/>
        <end position="288"/>
    </location>
</feature>
<dbReference type="Proteomes" id="UP000016929">
    <property type="component" value="Unassembled WGS sequence"/>
</dbReference>
<feature type="domain" description="Calcium channel YVC1-like C-terminal transmembrane" evidence="4">
    <location>
        <begin position="279"/>
        <end position="567"/>
    </location>
</feature>
<feature type="region of interest" description="Disordered" evidence="1">
    <location>
        <begin position="1"/>
        <end position="27"/>
    </location>
</feature>
<evidence type="ECO:0000256" key="2">
    <source>
        <dbReference type="SAM" id="Phobius"/>
    </source>
</evidence>